<accession>A0AA38Q753</accession>
<comment type="caution">
    <text evidence="1">The sequence shown here is derived from an EMBL/GenBank/DDBJ whole genome shotgun (WGS) entry which is preliminary data.</text>
</comment>
<sequence length="227" mass="25684">MKVIVKLQANKIQDVEIAREIWQTLGKLEDKNGAIADLESLYDEIMKDWSNIRLQRNIGHVRYSAALMARVKAQFEGNRVDFNAFRLIFPVFTSPNKKNFAQDSNIHLKTLQACSILSLVVRPRSSFLREESSGLRDAPRKRISPTPQILTTKASAALLSAKMATPVSTDLIVGRYARLVSFTRNKVSIEFVKFDIYNSGNKAAEVFSAKEESGSLVWHIRTPLWTQ</sequence>
<dbReference type="EMBL" id="MU801905">
    <property type="protein sequence ID" value="KAJ3988788.1"/>
    <property type="molecule type" value="Genomic_DNA"/>
</dbReference>
<dbReference type="AlphaFoldDB" id="A0AA38Q753"/>
<name>A0AA38Q753_9AGAR</name>
<proteinExistence type="predicted"/>
<gene>
    <name evidence="1" type="ORF">F5890DRAFT_1604820</name>
</gene>
<evidence type="ECO:0000313" key="1">
    <source>
        <dbReference type="EMBL" id="KAJ3988788.1"/>
    </source>
</evidence>
<dbReference type="Proteomes" id="UP001163850">
    <property type="component" value="Unassembled WGS sequence"/>
</dbReference>
<reference evidence="1" key="1">
    <citation type="submission" date="2022-08" db="EMBL/GenBank/DDBJ databases">
        <authorList>
            <consortium name="DOE Joint Genome Institute"/>
            <person name="Min B."/>
            <person name="Riley R."/>
            <person name="Sierra-Patev S."/>
            <person name="Naranjo-Ortiz M."/>
            <person name="Looney B."/>
            <person name="Konkel Z."/>
            <person name="Slot J.C."/>
            <person name="Sakamoto Y."/>
            <person name="Steenwyk J.L."/>
            <person name="Rokas A."/>
            <person name="Carro J."/>
            <person name="Camarero S."/>
            <person name="Ferreira P."/>
            <person name="Molpeceres G."/>
            <person name="Ruiz-Duenas F.J."/>
            <person name="Serrano A."/>
            <person name="Henrissat B."/>
            <person name="Drula E."/>
            <person name="Hughes K.W."/>
            <person name="Mata J.L."/>
            <person name="Ishikawa N.K."/>
            <person name="Vargas-Isla R."/>
            <person name="Ushijima S."/>
            <person name="Smith C.A."/>
            <person name="Ahrendt S."/>
            <person name="Andreopoulos W."/>
            <person name="He G."/>
            <person name="Labutti K."/>
            <person name="Lipzen A."/>
            <person name="Ng V."/>
            <person name="Sandor L."/>
            <person name="Barry K."/>
            <person name="Martinez A.T."/>
            <person name="Xiao Y."/>
            <person name="Gibbons J.G."/>
            <person name="Terashima K."/>
            <person name="Hibbett D.S."/>
            <person name="Grigoriev I.V."/>
        </authorList>
    </citation>
    <scope>NUCLEOTIDE SEQUENCE</scope>
    <source>
        <strain evidence="1">TFB7829</strain>
    </source>
</reference>
<protein>
    <submittedName>
        <fullName evidence="1">Uncharacterized protein</fullName>
    </submittedName>
</protein>
<organism evidence="1 2">
    <name type="scientific">Lentinula detonsa</name>
    <dbReference type="NCBI Taxonomy" id="2804962"/>
    <lineage>
        <taxon>Eukaryota</taxon>
        <taxon>Fungi</taxon>
        <taxon>Dikarya</taxon>
        <taxon>Basidiomycota</taxon>
        <taxon>Agaricomycotina</taxon>
        <taxon>Agaricomycetes</taxon>
        <taxon>Agaricomycetidae</taxon>
        <taxon>Agaricales</taxon>
        <taxon>Marasmiineae</taxon>
        <taxon>Omphalotaceae</taxon>
        <taxon>Lentinula</taxon>
    </lineage>
</organism>
<evidence type="ECO:0000313" key="2">
    <source>
        <dbReference type="Proteomes" id="UP001163850"/>
    </source>
</evidence>